<keyword evidence="4" id="KW-1185">Reference proteome</keyword>
<feature type="region of interest" description="Disordered" evidence="2">
    <location>
        <begin position="468"/>
        <end position="489"/>
    </location>
</feature>
<feature type="region of interest" description="Disordered" evidence="2">
    <location>
        <begin position="40"/>
        <end position="92"/>
    </location>
</feature>
<accession>A0A9P5N9F8</accession>
<evidence type="ECO:0000256" key="1">
    <source>
        <dbReference type="SAM" id="Coils"/>
    </source>
</evidence>
<keyword evidence="1" id="KW-0175">Coiled coil</keyword>
<feature type="compositionally biased region" description="Acidic residues" evidence="2">
    <location>
        <begin position="197"/>
        <end position="212"/>
    </location>
</feature>
<feature type="region of interest" description="Disordered" evidence="2">
    <location>
        <begin position="320"/>
        <end position="363"/>
    </location>
</feature>
<protein>
    <submittedName>
        <fullName evidence="3">Uncharacterized protein</fullName>
    </submittedName>
</protein>
<dbReference type="Proteomes" id="UP000724874">
    <property type="component" value="Unassembled WGS sequence"/>
</dbReference>
<feature type="region of interest" description="Disordered" evidence="2">
    <location>
        <begin position="192"/>
        <end position="215"/>
    </location>
</feature>
<evidence type="ECO:0000313" key="3">
    <source>
        <dbReference type="EMBL" id="KAF8869900.1"/>
    </source>
</evidence>
<evidence type="ECO:0000256" key="2">
    <source>
        <dbReference type="SAM" id="MobiDB-lite"/>
    </source>
</evidence>
<dbReference type="EMBL" id="JADNYJ010000393">
    <property type="protein sequence ID" value="KAF8869900.1"/>
    <property type="molecule type" value="Genomic_DNA"/>
</dbReference>
<feature type="coiled-coil region" evidence="1">
    <location>
        <begin position="100"/>
        <end position="127"/>
    </location>
</feature>
<comment type="caution">
    <text evidence="3">The sequence shown here is derived from an EMBL/GenBank/DDBJ whole genome shotgun (WGS) entry which is preliminary data.</text>
</comment>
<reference evidence="3" key="1">
    <citation type="submission" date="2020-11" db="EMBL/GenBank/DDBJ databases">
        <authorList>
            <consortium name="DOE Joint Genome Institute"/>
            <person name="Ahrendt S."/>
            <person name="Riley R."/>
            <person name="Andreopoulos W."/>
            <person name="LaButti K."/>
            <person name="Pangilinan J."/>
            <person name="Ruiz-duenas F.J."/>
            <person name="Barrasa J.M."/>
            <person name="Sanchez-Garcia M."/>
            <person name="Camarero S."/>
            <person name="Miyauchi S."/>
            <person name="Serrano A."/>
            <person name="Linde D."/>
            <person name="Babiker R."/>
            <person name="Drula E."/>
            <person name="Ayuso-Fernandez I."/>
            <person name="Pacheco R."/>
            <person name="Padilla G."/>
            <person name="Ferreira P."/>
            <person name="Barriuso J."/>
            <person name="Kellner H."/>
            <person name="Castanera R."/>
            <person name="Alfaro M."/>
            <person name="Ramirez L."/>
            <person name="Pisabarro A.G."/>
            <person name="Kuo A."/>
            <person name="Tritt A."/>
            <person name="Lipzen A."/>
            <person name="He G."/>
            <person name="Yan M."/>
            <person name="Ng V."/>
            <person name="Cullen D."/>
            <person name="Martin F."/>
            <person name="Rosso M.-N."/>
            <person name="Henrissat B."/>
            <person name="Hibbett D."/>
            <person name="Martinez A.T."/>
            <person name="Grigoriev I.V."/>
        </authorList>
    </citation>
    <scope>NUCLEOTIDE SEQUENCE</scope>
    <source>
        <strain evidence="3">AH 44721</strain>
    </source>
</reference>
<dbReference type="AlphaFoldDB" id="A0A9P5N9F8"/>
<feature type="compositionally biased region" description="Low complexity" evidence="2">
    <location>
        <begin position="68"/>
        <end position="84"/>
    </location>
</feature>
<dbReference type="OrthoDB" id="3235325at2759"/>
<gene>
    <name evidence="3" type="ORF">CPB84DRAFT_1754752</name>
</gene>
<organism evidence="3 4">
    <name type="scientific">Gymnopilus junonius</name>
    <name type="common">Spectacular rustgill mushroom</name>
    <name type="synonym">Gymnopilus spectabilis subsp. junonius</name>
    <dbReference type="NCBI Taxonomy" id="109634"/>
    <lineage>
        <taxon>Eukaryota</taxon>
        <taxon>Fungi</taxon>
        <taxon>Dikarya</taxon>
        <taxon>Basidiomycota</taxon>
        <taxon>Agaricomycotina</taxon>
        <taxon>Agaricomycetes</taxon>
        <taxon>Agaricomycetidae</taxon>
        <taxon>Agaricales</taxon>
        <taxon>Agaricineae</taxon>
        <taxon>Hymenogastraceae</taxon>
        <taxon>Gymnopilus</taxon>
    </lineage>
</organism>
<name>A0A9P5N9F8_GYMJU</name>
<sequence length="533" mass="59522">MYADGPFDQATNAALMHGQVDGSEGHLRQVVDYHHGFPTRSHHVSQLTSTESSNASNSQLSLPQSFNSENYQTFSTSSSSFESNWPNKPAHGQSVPIEQYRALQAKHNEVQLENANLVKDCIRLEAQKSILMANYNSLIQRMPAFIPVVNRKLLKREDYPNILYWFRHEYITSLAEDKIPAVDDDAIQAQATKLNDGEADGNDDDDDDDDIEFDKSAGTLGRRRGIQKGRQGKKRASQGENVKMRYIQYENGEVIDGWRAKEMRHYARSIFVGLAQKLGQVFSNWGEGTDLSSRLYFHNEMVARFPELACASLIGKPNKLGTAQTESTSKRPSESDSQDTSQKKQKTSMPLTERLSQDPPPANFPLVDQIPTHAESTGSVPHINIVNATPMKPSMAMGHVAAGSHLSPANLSLTPFDACPSYQFPINQLYPVTLSTTALPSPLPAAQSQQSTQDLLKSKVTPILPISQRDLPSCDQTNTRLPHEWKKTNKNGTSEQFGLYWRPFLHRRSSVGRLSPMRKARDGAWELTSYSHP</sequence>
<feature type="compositionally biased region" description="Polar residues" evidence="2">
    <location>
        <begin position="44"/>
        <end position="67"/>
    </location>
</feature>
<proteinExistence type="predicted"/>
<evidence type="ECO:0000313" key="4">
    <source>
        <dbReference type="Proteomes" id="UP000724874"/>
    </source>
</evidence>